<keyword evidence="4" id="KW-1185">Reference proteome</keyword>
<organism evidence="2 4">
    <name type="scientific">Paenimyroides ceti</name>
    <dbReference type="NCBI Taxonomy" id="395087"/>
    <lineage>
        <taxon>Bacteria</taxon>
        <taxon>Pseudomonadati</taxon>
        <taxon>Bacteroidota</taxon>
        <taxon>Flavobacteriia</taxon>
        <taxon>Flavobacteriales</taxon>
        <taxon>Flavobacteriaceae</taxon>
        <taxon>Paenimyroides</taxon>
    </lineage>
</organism>
<dbReference type="RefSeq" id="WP_290364614.1">
    <property type="nucleotide sequence ID" value="NZ_JAUFQU010000001.1"/>
</dbReference>
<sequence>MENPFKKILIKEDLPGLIKDKVMDDIDLIKLTIDLSELYLVGIPQVFSSFSDKPNKDLKEDNNSKDNNNE</sequence>
<dbReference type="EMBL" id="JAUFQU010000031">
    <property type="protein sequence ID" value="MDN3709338.1"/>
    <property type="molecule type" value="Genomic_DNA"/>
</dbReference>
<dbReference type="Proteomes" id="UP001242368">
    <property type="component" value="Unassembled WGS sequence"/>
</dbReference>
<dbReference type="EMBL" id="JAUFQU010000001">
    <property type="protein sequence ID" value="MDN3708763.1"/>
    <property type="molecule type" value="Genomic_DNA"/>
</dbReference>
<name>A0ABT8CW69_9FLAO</name>
<reference evidence="2" key="1">
    <citation type="journal article" date="2014" name="Int. J. Syst. Evol. Microbiol.">
        <title>Complete genome of a new Firmicutes species belonging to the dominant human colonic microbiota ('Ruminococcus bicirculans') reveals two chromosomes and a selective capacity to utilize plant glucans.</title>
        <authorList>
            <consortium name="NISC Comparative Sequencing Program"/>
            <person name="Wegmann U."/>
            <person name="Louis P."/>
            <person name="Goesmann A."/>
            <person name="Henrissat B."/>
            <person name="Duncan S.H."/>
            <person name="Flint H.J."/>
        </authorList>
    </citation>
    <scope>NUCLEOTIDE SEQUENCE</scope>
    <source>
        <strain evidence="2">CECT 7184</strain>
    </source>
</reference>
<feature type="compositionally biased region" description="Basic and acidic residues" evidence="1">
    <location>
        <begin position="53"/>
        <end position="70"/>
    </location>
</feature>
<evidence type="ECO:0000313" key="4">
    <source>
        <dbReference type="Proteomes" id="UP001242368"/>
    </source>
</evidence>
<reference evidence="4" key="2">
    <citation type="journal article" date="2019" name="Int. J. Syst. Evol. Microbiol.">
        <title>The Global Catalogue of Microorganisms (GCM) 10K type strain sequencing project: providing services to taxonomists for standard genome sequencing and annotation.</title>
        <authorList>
            <consortium name="The Broad Institute Genomics Platform"/>
            <consortium name="The Broad Institute Genome Sequencing Center for Infectious Disease"/>
            <person name="Wu L."/>
            <person name="Ma J."/>
        </authorList>
    </citation>
    <scope>NUCLEOTIDE SEQUENCE [LARGE SCALE GENOMIC DNA]</scope>
    <source>
        <strain evidence="4">CECT 7184</strain>
    </source>
</reference>
<feature type="region of interest" description="Disordered" evidence="1">
    <location>
        <begin position="49"/>
        <end position="70"/>
    </location>
</feature>
<evidence type="ECO:0000256" key="1">
    <source>
        <dbReference type="SAM" id="MobiDB-lite"/>
    </source>
</evidence>
<evidence type="ECO:0000313" key="2">
    <source>
        <dbReference type="EMBL" id="MDN3708763.1"/>
    </source>
</evidence>
<gene>
    <name evidence="2" type="ORF">QW060_16800</name>
    <name evidence="3" type="ORF">QW060_20185</name>
</gene>
<accession>A0ABT8CW69</accession>
<comment type="caution">
    <text evidence="2">The sequence shown here is derived from an EMBL/GenBank/DDBJ whole genome shotgun (WGS) entry which is preliminary data.</text>
</comment>
<protein>
    <submittedName>
        <fullName evidence="2">Uncharacterized protein</fullName>
    </submittedName>
</protein>
<evidence type="ECO:0000313" key="3">
    <source>
        <dbReference type="EMBL" id="MDN3709338.1"/>
    </source>
</evidence>
<proteinExistence type="predicted"/>
<reference evidence="2" key="3">
    <citation type="submission" date="2023-06" db="EMBL/GenBank/DDBJ databases">
        <authorList>
            <person name="Lucena T."/>
            <person name="Sun Q."/>
        </authorList>
    </citation>
    <scope>NUCLEOTIDE SEQUENCE</scope>
    <source>
        <strain evidence="2">CECT 7184</strain>
    </source>
</reference>